<dbReference type="GeneID" id="30989883"/>
<dbReference type="OrthoDB" id="2527403at2759"/>
<dbReference type="AlphaFoldDB" id="A0A1E4RYX6"/>
<proteinExistence type="predicted"/>
<evidence type="ECO:0000313" key="3">
    <source>
        <dbReference type="Proteomes" id="UP000094389"/>
    </source>
</evidence>
<gene>
    <name evidence="2" type="ORF">CYBJADRAFT_168738</name>
</gene>
<keyword evidence="3" id="KW-1185">Reference proteome</keyword>
<dbReference type="STRING" id="983966.A0A1E4RYX6"/>
<sequence>MKASNLLKALVLITGASAALSTNVIDSWDVEDLRDYLRDTSVSYDEKKATLQELRDLSKKQWQLRANQRAPTYPSEPSWFSFESIKQKVLGASTEATKTVNDWYSQADFDNLKGWVFATWSTTELEKLLQAAGIKYDKTKSVTRSQLEKLAQDNYDAIAKHFKSSGKYPGDWLYSSWDKSDLEKWLKQYGVEYSSTKASKDELVRKVRDNAYRASQYAIDERDSVLDSLDLTSKSLFDKAGELKDDVFNSWTESQLYSWLKTHGVELQESAKNNQKELLALASKHSSDLKGDIDYWVSKASKTASPYLEKGSKKADEVINDTFLVGVDDWSKSRLRAFLEARDVKIPMFSTRYDLVNLVKENKYKPIKNFNSDAFFEGWSKENVQKWLEEQGSNVQQGSQDLYSRANEAYKSFVSGAEGLAQTAQEKVADATGYGTKKATLFDKWSDSDLKKYLSSFGIKTKTTKREELLAKAKQNTVWFINGDGFSSSASDSANGVRAQVKYVAASFFNNALYYWRALINYIRLQLKQ</sequence>
<name>A0A1E4RYX6_CYBJN</name>
<dbReference type="InterPro" id="IPR018803">
    <property type="entry name" value="Ish1/Msc1-like"/>
</dbReference>
<evidence type="ECO:0000256" key="1">
    <source>
        <dbReference type="SAM" id="SignalP"/>
    </source>
</evidence>
<dbReference type="RefSeq" id="XP_020069488.1">
    <property type="nucleotide sequence ID" value="XM_020215487.1"/>
</dbReference>
<evidence type="ECO:0000313" key="2">
    <source>
        <dbReference type="EMBL" id="ODV72449.1"/>
    </source>
</evidence>
<evidence type="ECO:0008006" key="4">
    <source>
        <dbReference type="Google" id="ProtNLM"/>
    </source>
</evidence>
<accession>A0A1E4RYX6</accession>
<dbReference type="OMA" id="WTFDTWN"/>
<dbReference type="Pfam" id="PF10281">
    <property type="entry name" value="Ish1"/>
    <property type="match status" value="4"/>
</dbReference>
<protein>
    <recommendedName>
        <fullName evidence="4">Meiotic sister chromatid recombination protein 1</fullName>
    </recommendedName>
</protein>
<reference evidence="2 3" key="1">
    <citation type="journal article" date="2016" name="Proc. Natl. Acad. Sci. U.S.A.">
        <title>Comparative genomics of biotechnologically important yeasts.</title>
        <authorList>
            <person name="Riley R."/>
            <person name="Haridas S."/>
            <person name="Wolfe K.H."/>
            <person name="Lopes M.R."/>
            <person name="Hittinger C.T."/>
            <person name="Goeker M."/>
            <person name="Salamov A.A."/>
            <person name="Wisecaver J.H."/>
            <person name="Long T.M."/>
            <person name="Calvey C.H."/>
            <person name="Aerts A.L."/>
            <person name="Barry K.W."/>
            <person name="Choi C."/>
            <person name="Clum A."/>
            <person name="Coughlan A.Y."/>
            <person name="Deshpande S."/>
            <person name="Douglass A.P."/>
            <person name="Hanson S.J."/>
            <person name="Klenk H.-P."/>
            <person name="LaButti K.M."/>
            <person name="Lapidus A."/>
            <person name="Lindquist E.A."/>
            <person name="Lipzen A.M."/>
            <person name="Meier-Kolthoff J.P."/>
            <person name="Ohm R.A."/>
            <person name="Otillar R.P."/>
            <person name="Pangilinan J.L."/>
            <person name="Peng Y."/>
            <person name="Rokas A."/>
            <person name="Rosa C.A."/>
            <person name="Scheuner C."/>
            <person name="Sibirny A.A."/>
            <person name="Slot J.C."/>
            <person name="Stielow J.B."/>
            <person name="Sun H."/>
            <person name="Kurtzman C.P."/>
            <person name="Blackwell M."/>
            <person name="Grigoriev I.V."/>
            <person name="Jeffries T.W."/>
        </authorList>
    </citation>
    <scope>NUCLEOTIDE SEQUENCE [LARGE SCALE GENOMIC DNA]</scope>
    <source>
        <strain evidence="3">ATCC 18201 / CBS 1600 / BCRC 20928 / JCM 3617 / NBRC 0987 / NRRL Y-1542</strain>
    </source>
</reference>
<feature type="signal peptide" evidence="1">
    <location>
        <begin position="1"/>
        <end position="21"/>
    </location>
</feature>
<keyword evidence="1" id="KW-0732">Signal</keyword>
<feature type="chain" id="PRO_5009162528" description="Meiotic sister chromatid recombination protein 1" evidence="1">
    <location>
        <begin position="22"/>
        <end position="529"/>
    </location>
</feature>
<dbReference type="EMBL" id="KV453935">
    <property type="protein sequence ID" value="ODV72449.1"/>
    <property type="molecule type" value="Genomic_DNA"/>
</dbReference>
<dbReference type="Proteomes" id="UP000094389">
    <property type="component" value="Unassembled WGS sequence"/>
</dbReference>
<organism evidence="2 3">
    <name type="scientific">Cyberlindnera jadinii (strain ATCC 18201 / CBS 1600 / BCRC 20928 / JCM 3617 / NBRC 0987 / NRRL Y-1542)</name>
    <name type="common">Torula yeast</name>
    <name type="synonym">Candida utilis</name>
    <dbReference type="NCBI Taxonomy" id="983966"/>
    <lineage>
        <taxon>Eukaryota</taxon>
        <taxon>Fungi</taxon>
        <taxon>Dikarya</taxon>
        <taxon>Ascomycota</taxon>
        <taxon>Saccharomycotina</taxon>
        <taxon>Saccharomycetes</taxon>
        <taxon>Phaffomycetales</taxon>
        <taxon>Phaffomycetaceae</taxon>
        <taxon>Cyberlindnera</taxon>
    </lineage>
</organism>